<keyword evidence="6 8" id="KW-1133">Transmembrane helix</keyword>
<sequence length="233" mass="26713">MTKLKTWINYFSKTEIVLWCCSVILIVLSFCIFDHENYFTLLASLIGVTSLIFNAKGNPLGQLLMIIFSLLYGMISFMFSYYGEMLTYLGMTLPMAVFSFITWLKNPYNGNKAEVEVNDLDKNEIIVMCMCTILVTIVFYFILDVFQTANLIPSTLSVTTSFLAVYLTFKRSSFYAAAYAGNDIVLIILWCLASIDDMKYFSVVVCFIAFFINDVYGFANWQKMKKRQTANEN</sequence>
<evidence type="ECO:0000256" key="8">
    <source>
        <dbReference type="SAM" id="Phobius"/>
    </source>
</evidence>
<dbReference type="KEGG" id="arf:AR1Y2_0038"/>
<reference evidence="9 10" key="1">
    <citation type="submission" date="2019-05" db="EMBL/GenBank/DDBJ databases">
        <title>Complete genome sequencing of Anaerostipes rhamnosivorans.</title>
        <authorList>
            <person name="Bui T.P.N."/>
            <person name="de Vos W.M."/>
        </authorList>
    </citation>
    <scope>NUCLEOTIDE SEQUENCE [LARGE SCALE GENOMIC DNA]</scope>
    <source>
        <strain evidence="9 10">1y2</strain>
    </source>
</reference>
<feature type="transmembrane region" description="Helical" evidence="8">
    <location>
        <begin position="16"/>
        <end position="32"/>
    </location>
</feature>
<evidence type="ECO:0000256" key="5">
    <source>
        <dbReference type="ARBA" id="ARBA00022692"/>
    </source>
</evidence>
<comment type="similarity">
    <text evidence="2">Belongs to the nicotinamide ribonucleoside (NR) uptake permease (TC 4.B.1) family.</text>
</comment>
<evidence type="ECO:0000256" key="4">
    <source>
        <dbReference type="ARBA" id="ARBA00022475"/>
    </source>
</evidence>
<evidence type="ECO:0000313" key="10">
    <source>
        <dbReference type="Proteomes" id="UP000298653"/>
    </source>
</evidence>
<gene>
    <name evidence="9" type="ORF">AR1Y2_0038</name>
</gene>
<dbReference type="RefSeq" id="WP_243118807.1">
    <property type="nucleotide sequence ID" value="NZ_CP040058.1"/>
</dbReference>
<feature type="transmembrane region" description="Helical" evidence="8">
    <location>
        <begin position="62"/>
        <end position="79"/>
    </location>
</feature>
<dbReference type="Pfam" id="PF04973">
    <property type="entry name" value="NMN_transporter"/>
    <property type="match status" value="1"/>
</dbReference>
<dbReference type="GO" id="GO:0034257">
    <property type="term" value="F:nicotinamide riboside transmembrane transporter activity"/>
    <property type="evidence" value="ECO:0007669"/>
    <property type="project" value="InterPro"/>
</dbReference>
<feature type="transmembrane region" description="Helical" evidence="8">
    <location>
        <begin position="176"/>
        <end position="195"/>
    </location>
</feature>
<dbReference type="GO" id="GO:0005886">
    <property type="term" value="C:plasma membrane"/>
    <property type="evidence" value="ECO:0007669"/>
    <property type="project" value="UniProtKB-SubCell"/>
</dbReference>
<dbReference type="Proteomes" id="UP000298653">
    <property type="component" value="Chromosome"/>
</dbReference>
<organism evidence="9 10">
    <name type="scientific">Anaerostipes rhamnosivorans</name>
    <dbReference type="NCBI Taxonomy" id="1229621"/>
    <lineage>
        <taxon>Bacteria</taxon>
        <taxon>Bacillati</taxon>
        <taxon>Bacillota</taxon>
        <taxon>Clostridia</taxon>
        <taxon>Lachnospirales</taxon>
        <taxon>Lachnospiraceae</taxon>
        <taxon>Anaerostipes</taxon>
    </lineage>
</organism>
<keyword evidence="5 8" id="KW-0812">Transmembrane</keyword>
<dbReference type="PANTHER" id="PTHR36122:SF2">
    <property type="entry name" value="NICOTINAMIDE RIBOSIDE TRANSPORTER PNUC"/>
    <property type="match status" value="1"/>
</dbReference>
<dbReference type="EMBL" id="CP040058">
    <property type="protein sequence ID" value="QCP33492.1"/>
    <property type="molecule type" value="Genomic_DNA"/>
</dbReference>
<dbReference type="InterPro" id="IPR006419">
    <property type="entry name" value="NMN_transpt_PnuC"/>
</dbReference>
<evidence type="ECO:0000256" key="3">
    <source>
        <dbReference type="ARBA" id="ARBA00022448"/>
    </source>
</evidence>
<keyword evidence="4" id="KW-1003">Cell membrane</keyword>
<dbReference type="AlphaFoldDB" id="A0A4P8I7S9"/>
<feature type="transmembrane region" description="Helical" evidence="8">
    <location>
        <begin position="201"/>
        <end position="219"/>
    </location>
</feature>
<proteinExistence type="inferred from homology"/>
<evidence type="ECO:0000256" key="6">
    <source>
        <dbReference type="ARBA" id="ARBA00022989"/>
    </source>
</evidence>
<feature type="transmembrane region" description="Helical" evidence="8">
    <location>
        <begin position="38"/>
        <end position="55"/>
    </location>
</feature>
<dbReference type="PANTHER" id="PTHR36122">
    <property type="entry name" value="NICOTINAMIDE RIBOSIDE TRANSPORTER PNUC"/>
    <property type="match status" value="1"/>
</dbReference>
<evidence type="ECO:0000256" key="7">
    <source>
        <dbReference type="ARBA" id="ARBA00023136"/>
    </source>
</evidence>
<feature type="transmembrane region" description="Helical" evidence="8">
    <location>
        <begin position="85"/>
        <end position="104"/>
    </location>
</feature>
<feature type="transmembrane region" description="Helical" evidence="8">
    <location>
        <begin position="149"/>
        <end position="169"/>
    </location>
</feature>
<dbReference type="NCBIfam" id="TIGR01528">
    <property type="entry name" value="NMN_trans_PnuC"/>
    <property type="match status" value="1"/>
</dbReference>
<keyword evidence="7 8" id="KW-0472">Membrane</keyword>
<keyword evidence="10" id="KW-1185">Reference proteome</keyword>
<accession>A0A4P8I7S9</accession>
<feature type="transmembrane region" description="Helical" evidence="8">
    <location>
        <begin position="125"/>
        <end position="143"/>
    </location>
</feature>
<evidence type="ECO:0000256" key="1">
    <source>
        <dbReference type="ARBA" id="ARBA00004651"/>
    </source>
</evidence>
<protein>
    <submittedName>
        <fullName evidence="9">Ribosyl nicotinamide transporter, PnuC-like</fullName>
    </submittedName>
</protein>
<keyword evidence="3" id="KW-0813">Transport</keyword>
<evidence type="ECO:0000256" key="2">
    <source>
        <dbReference type="ARBA" id="ARBA00006669"/>
    </source>
</evidence>
<comment type="subcellular location">
    <subcellularLocation>
        <location evidence="1">Cell membrane</location>
        <topology evidence="1">Multi-pass membrane protein</topology>
    </subcellularLocation>
</comment>
<evidence type="ECO:0000313" key="9">
    <source>
        <dbReference type="EMBL" id="QCP33492.1"/>
    </source>
</evidence>
<name>A0A4P8I7S9_9FIRM</name>